<feature type="transmembrane region" description="Helical" evidence="1">
    <location>
        <begin position="174"/>
        <end position="195"/>
    </location>
</feature>
<dbReference type="RefSeq" id="WP_376979752.1">
    <property type="nucleotide sequence ID" value="NZ_JBHLSV010000007.1"/>
</dbReference>
<keyword evidence="1" id="KW-1133">Transmembrane helix</keyword>
<accession>A0ABV6RA42</accession>
<evidence type="ECO:0000313" key="2">
    <source>
        <dbReference type="EMBL" id="MFC0673852.1"/>
    </source>
</evidence>
<keyword evidence="1" id="KW-0472">Membrane</keyword>
<evidence type="ECO:0000313" key="3">
    <source>
        <dbReference type="Proteomes" id="UP001589793"/>
    </source>
</evidence>
<sequence length="247" mass="25349">MCPLLRSELTKALTLPSILVTALAALVVPPALAFVTGLSFRPADSRWDDFPVESHGFEVAGFGQPLIILLAALVIGTEFADHQLRTSVTAVPDRRRLLVAKLAVVTGAAALIGAVATSAAVLLKHAALGEHGLPVSEFTTAMAGNLLGVVVNYVLMAHIAAGLTILARSVIAPLVVLVPMVLGLTIGLVPAIPALKYSPDLAGVQLLTGYPGMGLLEPLPGGLVMAAWAAAISLIAAIAWGRRDVSG</sequence>
<keyword evidence="1" id="KW-0812">Transmembrane</keyword>
<dbReference type="Proteomes" id="UP001589793">
    <property type="component" value="Unassembled WGS sequence"/>
</dbReference>
<evidence type="ECO:0000256" key="1">
    <source>
        <dbReference type="SAM" id="Phobius"/>
    </source>
</evidence>
<dbReference type="EMBL" id="JBHLSV010000007">
    <property type="protein sequence ID" value="MFC0673852.1"/>
    <property type="molecule type" value="Genomic_DNA"/>
</dbReference>
<name>A0ABV6RA42_9MICO</name>
<proteinExistence type="predicted"/>
<keyword evidence="3" id="KW-1185">Reference proteome</keyword>
<feature type="transmembrane region" description="Helical" evidence="1">
    <location>
        <begin position="143"/>
        <end position="167"/>
    </location>
</feature>
<feature type="transmembrane region" description="Helical" evidence="1">
    <location>
        <begin position="219"/>
        <end position="241"/>
    </location>
</feature>
<gene>
    <name evidence="2" type="ORF">ACFFF6_07780</name>
</gene>
<dbReference type="Pfam" id="PF12730">
    <property type="entry name" value="ABC2_membrane_4"/>
    <property type="match status" value="1"/>
</dbReference>
<protein>
    <submittedName>
        <fullName evidence="2">ABC transporter permease</fullName>
    </submittedName>
</protein>
<comment type="caution">
    <text evidence="2">The sequence shown here is derived from an EMBL/GenBank/DDBJ whole genome shotgun (WGS) entry which is preliminary data.</text>
</comment>
<organism evidence="2 3">
    <name type="scientific">Brachybacterium hainanense</name>
    <dbReference type="NCBI Taxonomy" id="1541174"/>
    <lineage>
        <taxon>Bacteria</taxon>
        <taxon>Bacillati</taxon>
        <taxon>Actinomycetota</taxon>
        <taxon>Actinomycetes</taxon>
        <taxon>Micrococcales</taxon>
        <taxon>Dermabacteraceae</taxon>
        <taxon>Brachybacterium</taxon>
    </lineage>
</organism>
<feature type="transmembrane region" description="Helical" evidence="1">
    <location>
        <begin position="98"/>
        <end position="123"/>
    </location>
</feature>
<reference evidence="2 3" key="1">
    <citation type="submission" date="2024-09" db="EMBL/GenBank/DDBJ databases">
        <authorList>
            <person name="Sun Q."/>
            <person name="Mori K."/>
        </authorList>
    </citation>
    <scope>NUCLEOTIDE SEQUENCE [LARGE SCALE GENOMIC DNA]</scope>
    <source>
        <strain evidence="2 3">CICC 10874</strain>
    </source>
</reference>
<feature type="transmembrane region" description="Helical" evidence="1">
    <location>
        <begin position="57"/>
        <end position="77"/>
    </location>
</feature>